<keyword evidence="1" id="KW-0732">Signal</keyword>
<proteinExistence type="predicted"/>
<evidence type="ECO:0000256" key="1">
    <source>
        <dbReference type="SAM" id="SignalP"/>
    </source>
</evidence>
<evidence type="ECO:0000313" key="2">
    <source>
        <dbReference type="EMBL" id="KAG5568869.1"/>
    </source>
</evidence>
<reference evidence="2" key="1">
    <citation type="submission" date="2020-09" db="EMBL/GenBank/DDBJ databases">
        <title>De no assembly of potato wild relative species, Solanum commersonii.</title>
        <authorList>
            <person name="Cho K."/>
        </authorList>
    </citation>
    <scope>NUCLEOTIDE SEQUENCE</scope>
    <source>
        <strain evidence="2">LZ3.2</strain>
        <tissue evidence="2">Leaf</tissue>
    </source>
</reference>
<sequence length="87" mass="10194">MDITLLVIYSLMRFLDCLYAGQIWLINGEEEAKLEQKYHSIGRSSKEISKVPPLSDKWEIYEKLQSLPRIVHLHAFIDVVFDRKAES</sequence>
<name>A0A9J5W076_SOLCO</name>
<gene>
    <name evidence="2" type="ORF">H5410_064113</name>
</gene>
<accession>A0A9J5W076</accession>
<feature type="chain" id="PRO_5039942501" evidence="1">
    <location>
        <begin position="21"/>
        <end position="87"/>
    </location>
</feature>
<dbReference type="EMBL" id="JACXVP010000028">
    <property type="protein sequence ID" value="KAG5568869.1"/>
    <property type="molecule type" value="Genomic_DNA"/>
</dbReference>
<dbReference type="Proteomes" id="UP000824120">
    <property type="component" value="Unassembled WGS sequence"/>
</dbReference>
<protein>
    <submittedName>
        <fullName evidence="2">Uncharacterized protein</fullName>
    </submittedName>
</protein>
<feature type="signal peptide" evidence="1">
    <location>
        <begin position="1"/>
        <end position="20"/>
    </location>
</feature>
<dbReference type="AlphaFoldDB" id="A0A9J5W076"/>
<evidence type="ECO:0000313" key="3">
    <source>
        <dbReference type="Proteomes" id="UP000824120"/>
    </source>
</evidence>
<keyword evidence="3" id="KW-1185">Reference proteome</keyword>
<comment type="caution">
    <text evidence="2">The sequence shown here is derived from an EMBL/GenBank/DDBJ whole genome shotgun (WGS) entry which is preliminary data.</text>
</comment>
<organism evidence="2 3">
    <name type="scientific">Solanum commersonii</name>
    <name type="common">Commerson's wild potato</name>
    <name type="synonym">Commerson's nightshade</name>
    <dbReference type="NCBI Taxonomy" id="4109"/>
    <lineage>
        <taxon>Eukaryota</taxon>
        <taxon>Viridiplantae</taxon>
        <taxon>Streptophyta</taxon>
        <taxon>Embryophyta</taxon>
        <taxon>Tracheophyta</taxon>
        <taxon>Spermatophyta</taxon>
        <taxon>Magnoliopsida</taxon>
        <taxon>eudicotyledons</taxon>
        <taxon>Gunneridae</taxon>
        <taxon>Pentapetalae</taxon>
        <taxon>asterids</taxon>
        <taxon>lamiids</taxon>
        <taxon>Solanales</taxon>
        <taxon>Solanaceae</taxon>
        <taxon>Solanoideae</taxon>
        <taxon>Solaneae</taxon>
        <taxon>Solanum</taxon>
    </lineage>
</organism>
<dbReference type="OrthoDB" id="413436at2759"/>